<feature type="transmembrane region" description="Helical" evidence="1">
    <location>
        <begin position="228"/>
        <end position="247"/>
    </location>
</feature>
<feature type="transmembrane region" description="Helical" evidence="1">
    <location>
        <begin position="76"/>
        <end position="94"/>
    </location>
</feature>
<keyword evidence="3" id="KW-1185">Reference proteome</keyword>
<protein>
    <recommendedName>
        <fullName evidence="4">Glycosyltransferase RgtA/B/C/D-like domain-containing protein</fullName>
    </recommendedName>
</protein>
<organism evidence="2 3">
    <name type="scientific">Gimesia algae</name>
    <dbReference type="NCBI Taxonomy" id="2527971"/>
    <lineage>
        <taxon>Bacteria</taxon>
        <taxon>Pseudomonadati</taxon>
        <taxon>Planctomycetota</taxon>
        <taxon>Planctomycetia</taxon>
        <taxon>Planctomycetales</taxon>
        <taxon>Planctomycetaceae</taxon>
        <taxon>Gimesia</taxon>
    </lineage>
</organism>
<feature type="transmembrane region" description="Helical" evidence="1">
    <location>
        <begin position="42"/>
        <end position="64"/>
    </location>
</feature>
<dbReference type="Proteomes" id="UP000316855">
    <property type="component" value="Chromosome"/>
</dbReference>
<dbReference type="RefSeq" id="WP_145224305.1">
    <property type="nucleotide sequence ID" value="NZ_CP036343.1"/>
</dbReference>
<dbReference type="EMBL" id="CP036343">
    <property type="protein sequence ID" value="QDT89216.1"/>
    <property type="molecule type" value="Genomic_DNA"/>
</dbReference>
<name>A0A517V887_9PLAN</name>
<feature type="transmembrane region" description="Helical" evidence="1">
    <location>
        <begin position="305"/>
        <end position="323"/>
    </location>
</feature>
<feature type="transmembrane region" description="Helical" evidence="1">
    <location>
        <begin position="282"/>
        <end position="299"/>
    </location>
</feature>
<keyword evidence="1" id="KW-0812">Transmembrane</keyword>
<feature type="transmembrane region" description="Helical" evidence="1">
    <location>
        <begin position="199"/>
        <end position="216"/>
    </location>
</feature>
<feature type="transmembrane region" description="Helical" evidence="1">
    <location>
        <begin position="399"/>
        <end position="416"/>
    </location>
</feature>
<keyword evidence="1" id="KW-1133">Transmembrane helix</keyword>
<evidence type="ECO:0000256" key="1">
    <source>
        <dbReference type="SAM" id="Phobius"/>
    </source>
</evidence>
<feature type="transmembrane region" description="Helical" evidence="1">
    <location>
        <begin position="253"/>
        <end position="270"/>
    </location>
</feature>
<sequence length="477" mass="53500">MTDLLLILLSVAGIWGVGLAVAQLLLSPVLRSTQTRTSLTELLGLGLVFGFGVTAFFYFLWGWIGFGYSTELAGSWMTLGLLLGAGILLMHFRALRKDSSEFEASAADEDFKKLCLAILLFLGLTTVIQSLMTPQRFWDERAIFGLKSIVLFQERSLQNEALLHPDFVQYHPKYPLLIPLNETHFYLLLGEVNDRWSKIMFPLLYLGMILCFQGVLQRTSRQSARAWLFTLMLATIPSMVPWKYGFISGQGDGPVACFHTVTLLYLWSFLTELRRSESDTAVLKILPLIAGLAAGMTIFTKDEGIAFFLIDLIAFTMVSLLYFRGRLLSMSLAAGKFGLTTLIIIAPWLIYRRHLPATTEMTYFSRMQITNLTEGVTALQWAVTHLLKCMFLEAWRWGLQWWVLSISLFAFPVRALKPQQLFLLLNLAGALSALIIAGMIAPTPVQEHIGGSSLRFLLQISGGAMLFIAGQWIEEPE</sequence>
<dbReference type="KEGG" id="gax:Pan161_08430"/>
<feature type="transmembrane region" description="Helical" evidence="1">
    <location>
        <begin position="6"/>
        <end position="30"/>
    </location>
</feature>
<evidence type="ECO:0000313" key="3">
    <source>
        <dbReference type="Proteomes" id="UP000316855"/>
    </source>
</evidence>
<reference evidence="2 3" key="1">
    <citation type="submission" date="2019-02" db="EMBL/GenBank/DDBJ databases">
        <title>Deep-cultivation of Planctomycetes and their phenomic and genomic characterization uncovers novel biology.</title>
        <authorList>
            <person name="Wiegand S."/>
            <person name="Jogler M."/>
            <person name="Boedeker C."/>
            <person name="Pinto D."/>
            <person name="Vollmers J."/>
            <person name="Rivas-Marin E."/>
            <person name="Kohn T."/>
            <person name="Peeters S.H."/>
            <person name="Heuer A."/>
            <person name="Rast P."/>
            <person name="Oberbeckmann S."/>
            <person name="Bunk B."/>
            <person name="Jeske O."/>
            <person name="Meyerdierks A."/>
            <person name="Storesund J.E."/>
            <person name="Kallscheuer N."/>
            <person name="Luecker S."/>
            <person name="Lage O.M."/>
            <person name="Pohl T."/>
            <person name="Merkel B.J."/>
            <person name="Hornburger P."/>
            <person name="Mueller R.-W."/>
            <person name="Bruemmer F."/>
            <person name="Labrenz M."/>
            <person name="Spormann A.M."/>
            <person name="Op den Camp H."/>
            <person name="Overmann J."/>
            <person name="Amann R."/>
            <person name="Jetten M.S.M."/>
            <person name="Mascher T."/>
            <person name="Medema M.H."/>
            <person name="Devos D.P."/>
            <person name="Kaster A.-K."/>
            <person name="Ovreas L."/>
            <person name="Rohde M."/>
            <person name="Galperin M.Y."/>
            <person name="Jogler C."/>
        </authorList>
    </citation>
    <scope>NUCLEOTIDE SEQUENCE [LARGE SCALE GENOMIC DNA]</scope>
    <source>
        <strain evidence="2 3">Pan161</strain>
    </source>
</reference>
<dbReference type="AlphaFoldDB" id="A0A517V887"/>
<proteinExistence type="predicted"/>
<keyword evidence="1" id="KW-0472">Membrane</keyword>
<dbReference type="OrthoDB" id="213840at2"/>
<feature type="transmembrane region" description="Helical" evidence="1">
    <location>
        <begin position="423"/>
        <end position="441"/>
    </location>
</feature>
<evidence type="ECO:0000313" key="2">
    <source>
        <dbReference type="EMBL" id="QDT89216.1"/>
    </source>
</evidence>
<gene>
    <name evidence="2" type="ORF">Pan161_08430</name>
</gene>
<accession>A0A517V887</accession>
<feature type="transmembrane region" description="Helical" evidence="1">
    <location>
        <begin position="114"/>
        <end position="132"/>
    </location>
</feature>
<feature type="transmembrane region" description="Helical" evidence="1">
    <location>
        <begin position="330"/>
        <end position="351"/>
    </location>
</feature>
<evidence type="ECO:0008006" key="4">
    <source>
        <dbReference type="Google" id="ProtNLM"/>
    </source>
</evidence>